<keyword evidence="3" id="KW-0731">Sigma factor</keyword>
<dbReference type="InterPro" id="IPR013249">
    <property type="entry name" value="RNA_pol_sigma70_r4_t2"/>
</dbReference>
<dbReference type="GO" id="GO:0003677">
    <property type="term" value="F:DNA binding"/>
    <property type="evidence" value="ECO:0007669"/>
    <property type="project" value="UniProtKB-KW"/>
</dbReference>
<proteinExistence type="inferred from homology"/>
<accession>A0A9Q9IHT3</accession>
<dbReference type="InterPro" id="IPR014325">
    <property type="entry name" value="RNA_pol_sigma-E_actinobac"/>
</dbReference>
<dbReference type="EMBL" id="CP073767">
    <property type="protein sequence ID" value="UWZ52860.1"/>
    <property type="molecule type" value="Genomic_DNA"/>
</dbReference>
<name>A0A9Q9IHT3_9ACTN</name>
<dbReference type="Proteomes" id="UP001058003">
    <property type="component" value="Chromosome"/>
</dbReference>
<evidence type="ECO:0000256" key="1">
    <source>
        <dbReference type="ARBA" id="ARBA00010641"/>
    </source>
</evidence>
<evidence type="ECO:0000256" key="4">
    <source>
        <dbReference type="ARBA" id="ARBA00023125"/>
    </source>
</evidence>
<feature type="domain" description="RNA polymerase sigma factor 70 region 4 type 2" evidence="7">
    <location>
        <begin position="133"/>
        <end position="185"/>
    </location>
</feature>
<keyword evidence="5" id="KW-0804">Transcription</keyword>
<protein>
    <submittedName>
        <fullName evidence="8">SigE family RNA polymerase sigma factor</fullName>
    </submittedName>
</protein>
<evidence type="ECO:0000256" key="5">
    <source>
        <dbReference type="ARBA" id="ARBA00023163"/>
    </source>
</evidence>
<dbReference type="Pfam" id="PF04542">
    <property type="entry name" value="Sigma70_r2"/>
    <property type="match status" value="1"/>
</dbReference>
<dbReference type="InterPro" id="IPR014284">
    <property type="entry name" value="RNA_pol_sigma-70_dom"/>
</dbReference>
<dbReference type="PANTHER" id="PTHR43133:SF50">
    <property type="entry name" value="ECF RNA POLYMERASE SIGMA FACTOR SIGM"/>
    <property type="match status" value="1"/>
</dbReference>
<evidence type="ECO:0000259" key="7">
    <source>
        <dbReference type="Pfam" id="PF08281"/>
    </source>
</evidence>
<keyword evidence="2" id="KW-0805">Transcription regulation</keyword>
<keyword evidence="9" id="KW-1185">Reference proteome</keyword>
<dbReference type="InterPro" id="IPR039425">
    <property type="entry name" value="RNA_pol_sigma-70-like"/>
</dbReference>
<evidence type="ECO:0000313" key="8">
    <source>
        <dbReference type="EMBL" id="UWZ52860.1"/>
    </source>
</evidence>
<evidence type="ECO:0000256" key="3">
    <source>
        <dbReference type="ARBA" id="ARBA00023082"/>
    </source>
</evidence>
<dbReference type="Gene3D" id="1.10.10.10">
    <property type="entry name" value="Winged helix-like DNA-binding domain superfamily/Winged helix DNA-binding domain"/>
    <property type="match status" value="1"/>
</dbReference>
<dbReference type="InterPro" id="IPR013325">
    <property type="entry name" value="RNA_pol_sigma_r2"/>
</dbReference>
<dbReference type="InterPro" id="IPR013324">
    <property type="entry name" value="RNA_pol_sigma_r3/r4-like"/>
</dbReference>
<comment type="similarity">
    <text evidence="1">Belongs to the sigma-70 factor family. ECF subfamily.</text>
</comment>
<sequence>MTADVGTTPWDGRAVLAEPSRDDARGWDADDAVTALFSAHYRGLVRLAVLLLHDEPAAEDVVQDAYVALHRRWWRLRDADKALAYLRTSVVNGSRSALRRRGVADRYVAARRVADEPTMASAETGALALLRHREVLEAVRRLPARQREAIVLRYYGELSEAEIADAMGVSKGSVKSHASRGMAALRESLELAP</sequence>
<gene>
    <name evidence="8" type="ORF">Daura_40625</name>
</gene>
<dbReference type="KEGG" id="daur:Daura_40625"/>
<feature type="domain" description="RNA polymerase sigma-70 region 2" evidence="6">
    <location>
        <begin position="36"/>
        <end position="102"/>
    </location>
</feature>
<organism evidence="8 9">
    <name type="scientific">Dactylosporangium aurantiacum</name>
    <dbReference type="NCBI Taxonomy" id="35754"/>
    <lineage>
        <taxon>Bacteria</taxon>
        <taxon>Bacillati</taxon>
        <taxon>Actinomycetota</taxon>
        <taxon>Actinomycetes</taxon>
        <taxon>Micromonosporales</taxon>
        <taxon>Micromonosporaceae</taxon>
        <taxon>Dactylosporangium</taxon>
    </lineage>
</organism>
<evidence type="ECO:0000256" key="2">
    <source>
        <dbReference type="ARBA" id="ARBA00023015"/>
    </source>
</evidence>
<dbReference type="InterPro" id="IPR036388">
    <property type="entry name" value="WH-like_DNA-bd_sf"/>
</dbReference>
<reference evidence="8" key="1">
    <citation type="submission" date="2021-04" db="EMBL/GenBank/DDBJ databases">
        <title>Dactylosporangium aurantiacum NRRL B-8018 full assembly.</title>
        <authorList>
            <person name="Hartkoorn R.C."/>
            <person name="Beaudoing E."/>
            <person name="Hot D."/>
        </authorList>
    </citation>
    <scope>NUCLEOTIDE SEQUENCE</scope>
    <source>
        <strain evidence="8">NRRL B-8018</strain>
    </source>
</reference>
<dbReference type="SUPFAM" id="SSF88946">
    <property type="entry name" value="Sigma2 domain of RNA polymerase sigma factors"/>
    <property type="match status" value="1"/>
</dbReference>
<dbReference type="SUPFAM" id="SSF88659">
    <property type="entry name" value="Sigma3 and sigma4 domains of RNA polymerase sigma factors"/>
    <property type="match status" value="1"/>
</dbReference>
<dbReference type="NCBIfam" id="TIGR02983">
    <property type="entry name" value="SigE-fam_strep"/>
    <property type="match status" value="1"/>
</dbReference>
<keyword evidence="4" id="KW-0238">DNA-binding</keyword>
<dbReference type="GO" id="GO:0016987">
    <property type="term" value="F:sigma factor activity"/>
    <property type="evidence" value="ECO:0007669"/>
    <property type="project" value="UniProtKB-KW"/>
</dbReference>
<dbReference type="AlphaFoldDB" id="A0A9Q9IHT3"/>
<evidence type="ECO:0000313" key="9">
    <source>
        <dbReference type="Proteomes" id="UP001058003"/>
    </source>
</evidence>
<dbReference type="Gene3D" id="1.10.1740.10">
    <property type="match status" value="1"/>
</dbReference>
<dbReference type="NCBIfam" id="TIGR02937">
    <property type="entry name" value="sigma70-ECF"/>
    <property type="match status" value="1"/>
</dbReference>
<evidence type="ECO:0000259" key="6">
    <source>
        <dbReference type="Pfam" id="PF04542"/>
    </source>
</evidence>
<dbReference type="InterPro" id="IPR007627">
    <property type="entry name" value="RNA_pol_sigma70_r2"/>
</dbReference>
<dbReference type="Pfam" id="PF08281">
    <property type="entry name" value="Sigma70_r4_2"/>
    <property type="match status" value="1"/>
</dbReference>
<dbReference type="CDD" id="cd06171">
    <property type="entry name" value="Sigma70_r4"/>
    <property type="match status" value="1"/>
</dbReference>
<dbReference type="PANTHER" id="PTHR43133">
    <property type="entry name" value="RNA POLYMERASE ECF-TYPE SIGMA FACTO"/>
    <property type="match status" value="1"/>
</dbReference>
<dbReference type="GO" id="GO:0006352">
    <property type="term" value="P:DNA-templated transcription initiation"/>
    <property type="evidence" value="ECO:0007669"/>
    <property type="project" value="InterPro"/>
</dbReference>